<reference evidence="2 3" key="1">
    <citation type="journal article" date="2021" name="Nat. Plants">
        <title>The Taxus genome provides insights into paclitaxel biosynthesis.</title>
        <authorList>
            <person name="Xiong X."/>
            <person name="Gou J."/>
            <person name="Liao Q."/>
            <person name="Li Y."/>
            <person name="Zhou Q."/>
            <person name="Bi G."/>
            <person name="Li C."/>
            <person name="Du R."/>
            <person name="Wang X."/>
            <person name="Sun T."/>
            <person name="Guo L."/>
            <person name="Liang H."/>
            <person name="Lu P."/>
            <person name="Wu Y."/>
            <person name="Zhang Z."/>
            <person name="Ro D.K."/>
            <person name="Shang Y."/>
            <person name="Huang S."/>
            <person name="Yan J."/>
        </authorList>
    </citation>
    <scope>NUCLEOTIDE SEQUENCE [LARGE SCALE GENOMIC DNA]</scope>
    <source>
        <strain evidence="2">Ta-2019</strain>
    </source>
</reference>
<feature type="domain" description="FAS1" evidence="1">
    <location>
        <begin position="1"/>
        <end position="120"/>
    </location>
</feature>
<dbReference type="PANTHER" id="PTHR37232">
    <property type="entry name" value="FASCICLIN DOMAIN PROTEIN"/>
    <property type="match status" value="1"/>
</dbReference>
<sequence>MVRMLPDDLPFTVFVPSEQKLQRTLGQRDNFAGEGNFTEEMVVNSTYNNTIAVVSRIIGFSIVPLNLLSSYVKSRDGCGFYISIQLQITRSSCGVLYVNNVSCEVTDARKGQLIAHVMRE</sequence>
<dbReference type="EMBL" id="JAHRHJ020000010">
    <property type="protein sequence ID" value="KAH9298632.1"/>
    <property type="molecule type" value="Genomic_DNA"/>
</dbReference>
<gene>
    <name evidence="2" type="ORF">KI387_030314</name>
</gene>
<dbReference type="InterPro" id="IPR000782">
    <property type="entry name" value="FAS1_domain"/>
</dbReference>
<protein>
    <recommendedName>
        <fullName evidence="1">FAS1 domain-containing protein</fullName>
    </recommendedName>
</protein>
<dbReference type="PANTHER" id="PTHR37232:SF2">
    <property type="entry name" value="FAS1 DOMAIN-CONTAINING PROTEIN"/>
    <property type="match status" value="1"/>
</dbReference>
<keyword evidence="3" id="KW-1185">Reference proteome</keyword>
<feature type="non-terminal residue" evidence="2">
    <location>
        <position position="120"/>
    </location>
</feature>
<evidence type="ECO:0000259" key="1">
    <source>
        <dbReference type="PROSITE" id="PS50213"/>
    </source>
</evidence>
<comment type="caution">
    <text evidence="2">The sequence shown here is derived from an EMBL/GenBank/DDBJ whole genome shotgun (WGS) entry which is preliminary data.</text>
</comment>
<organism evidence="2 3">
    <name type="scientific">Taxus chinensis</name>
    <name type="common">Chinese yew</name>
    <name type="synonym">Taxus wallichiana var. chinensis</name>
    <dbReference type="NCBI Taxonomy" id="29808"/>
    <lineage>
        <taxon>Eukaryota</taxon>
        <taxon>Viridiplantae</taxon>
        <taxon>Streptophyta</taxon>
        <taxon>Embryophyta</taxon>
        <taxon>Tracheophyta</taxon>
        <taxon>Spermatophyta</taxon>
        <taxon>Pinopsida</taxon>
        <taxon>Pinidae</taxon>
        <taxon>Conifers II</taxon>
        <taxon>Cupressales</taxon>
        <taxon>Taxaceae</taxon>
        <taxon>Taxus</taxon>
    </lineage>
</organism>
<evidence type="ECO:0000313" key="3">
    <source>
        <dbReference type="Proteomes" id="UP000824469"/>
    </source>
</evidence>
<dbReference type="Proteomes" id="UP000824469">
    <property type="component" value="Unassembled WGS sequence"/>
</dbReference>
<dbReference type="PROSITE" id="PS50213">
    <property type="entry name" value="FAS1"/>
    <property type="match status" value="1"/>
</dbReference>
<proteinExistence type="predicted"/>
<dbReference type="AlphaFoldDB" id="A0AA38FEB1"/>
<accession>A0AA38FEB1</accession>
<name>A0AA38FEB1_TAXCH</name>
<evidence type="ECO:0000313" key="2">
    <source>
        <dbReference type="EMBL" id="KAH9298632.1"/>
    </source>
</evidence>